<dbReference type="AlphaFoldDB" id="A0A0D9ZZV8"/>
<protein>
    <submittedName>
        <fullName evidence="1">Uncharacterized protein</fullName>
    </submittedName>
</protein>
<name>A0A0D9ZZV8_9ORYZ</name>
<reference evidence="1" key="1">
    <citation type="submission" date="2015-04" db="UniProtKB">
        <authorList>
            <consortium name="EnsemblPlants"/>
        </authorList>
    </citation>
    <scope>IDENTIFICATION</scope>
</reference>
<organism evidence="1">
    <name type="scientific">Oryza glumipatula</name>
    <dbReference type="NCBI Taxonomy" id="40148"/>
    <lineage>
        <taxon>Eukaryota</taxon>
        <taxon>Viridiplantae</taxon>
        <taxon>Streptophyta</taxon>
        <taxon>Embryophyta</taxon>
        <taxon>Tracheophyta</taxon>
        <taxon>Spermatophyta</taxon>
        <taxon>Magnoliopsida</taxon>
        <taxon>Liliopsida</taxon>
        <taxon>Poales</taxon>
        <taxon>Poaceae</taxon>
        <taxon>BOP clade</taxon>
        <taxon>Oryzoideae</taxon>
        <taxon>Oryzeae</taxon>
        <taxon>Oryzinae</taxon>
        <taxon>Oryza</taxon>
    </lineage>
</organism>
<evidence type="ECO:0000313" key="1">
    <source>
        <dbReference type="EnsemblPlants" id="OGLUM05G19310.1"/>
    </source>
</evidence>
<proteinExistence type="predicted"/>
<dbReference type="Gramene" id="OGLUM05G19310.1">
    <property type="protein sequence ID" value="OGLUM05G19310.1"/>
    <property type="gene ID" value="OGLUM05G19310"/>
</dbReference>
<accession>A0A0D9ZZV8</accession>
<reference evidence="1" key="2">
    <citation type="submission" date="2018-05" db="EMBL/GenBank/DDBJ databases">
        <title>OgluRS3 (Oryza glumaepatula Reference Sequence Version 3).</title>
        <authorList>
            <person name="Zhang J."/>
            <person name="Kudrna D."/>
            <person name="Lee S."/>
            <person name="Talag J."/>
            <person name="Welchert J."/>
            <person name="Wing R.A."/>
        </authorList>
    </citation>
    <scope>NUCLEOTIDE SEQUENCE [LARGE SCALE GENOMIC DNA]</scope>
</reference>
<dbReference type="HOGENOM" id="CLU_2708817_0_0_1"/>
<dbReference type="EnsemblPlants" id="OGLUM05G19310.1">
    <property type="protein sequence ID" value="OGLUM05G19310.1"/>
    <property type="gene ID" value="OGLUM05G19310"/>
</dbReference>
<sequence length="73" mass="8456">MIQNVHGVRVYNLGACISSFQVLKLPNTAMQNIVCYLKVENYLFFFQIAEWLIIRNAQEQMALVQLTKYSKGN</sequence>
<evidence type="ECO:0000313" key="2">
    <source>
        <dbReference type="Proteomes" id="UP000026961"/>
    </source>
</evidence>
<dbReference type="Proteomes" id="UP000026961">
    <property type="component" value="Chromosome 5"/>
</dbReference>
<keyword evidence="2" id="KW-1185">Reference proteome</keyword>